<keyword evidence="3" id="KW-0067">ATP-binding</keyword>
<dbReference type="InterPro" id="IPR008271">
    <property type="entry name" value="Ser/Thr_kinase_AS"/>
</dbReference>
<comment type="subcellular location">
    <subcellularLocation>
        <location evidence="1">Nucleus</location>
    </subcellularLocation>
</comment>
<dbReference type="PROSITE" id="PS00108">
    <property type="entry name" value="PROTEIN_KINASE_ST"/>
    <property type="match status" value="1"/>
</dbReference>
<dbReference type="Gene3D" id="2.90.20.10">
    <property type="entry name" value="Plasmodium vivax P25 domain"/>
    <property type="match status" value="1"/>
</dbReference>
<dbReference type="Gramene" id="RZC44286">
    <property type="protein sequence ID" value="RZC44286"/>
    <property type="gene ID" value="C5167_037234"/>
</dbReference>
<accession>A0A4Y7I8B9</accession>
<keyword evidence="2" id="KW-0547">Nucleotide-binding</keyword>
<evidence type="ECO:0000256" key="6">
    <source>
        <dbReference type="ARBA" id="ARBA00023163"/>
    </source>
</evidence>
<gene>
    <name evidence="10" type="ORF">C5167_037234</name>
</gene>
<evidence type="ECO:0008006" key="12">
    <source>
        <dbReference type="Google" id="ProtNLM"/>
    </source>
</evidence>
<dbReference type="CDD" id="cd10017">
    <property type="entry name" value="B3_DNA"/>
    <property type="match status" value="1"/>
</dbReference>
<name>A0A4Y7I8B9_PAPSO</name>
<dbReference type="Gene3D" id="2.40.330.10">
    <property type="entry name" value="DNA-binding pseudobarrel domain"/>
    <property type="match status" value="2"/>
</dbReference>
<dbReference type="Proteomes" id="UP000316621">
    <property type="component" value="Chromosome 1"/>
</dbReference>
<keyword evidence="11" id="KW-1185">Reference proteome</keyword>
<dbReference type="Pfam" id="PF02362">
    <property type="entry name" value="B3"/>
    <property type="match status" value="1"/>
</dbReference>
<dbReference type="InterPro" id="IPR015300">
    <property type="entry name" value="DNA-bd_pseudobarrel_sf"/>
</dbReference>
<dbReference type="PANTHER" id="PTHR27005">
    <property type="entry name" value="WALL-ASSOCIATED RECEPTOR KINASE-LIKE 21"/>
    <property type="match status" value="1"/>
</dbReference>
<organism evidence="10 11">
    <name type="scientific">Papaver somniferum</name>
    <name type="common">Opium poppy</name>
    <dbReference type="NCBI Taxonomy" id="3469"/>
    <lineage>
        <taxon>Eukaryota</taxon>
        <taxon>Viridiplantae</taxon>
        <taxon>Streptophyta</taxon>
        <taxon>Embryophyta</taxon>
        <taxon>Tracheophyta</taxon>
        <taxon>Spermatophyta</taxon>
        <taxon>Magnoliopsida</taxon>
        <taxon>Ranunculales</taxon>
        <taxon>Papaveraceae</taxon>
        <taxon>Papaveroideae</taxon>
        <taxon>Papaver</taxon>
    </lineage>
</organism>
<evidence type="ECO:0000313" key="11">
    <source>
        <dbReference type="Proteomes" id="UP000316621"/>
    </source>
</evidence>
<dbReference type="Pfam" id="PF00069">
    <property type="entry name" value="Pkinase"/>
    <property type="match status" value="1"/>
</dbReference>
<evidence type="ECO:0000256" key="1">
    <source>
        <dbReference type="ARBA" id="ARBA00004123"/>
    </source>
</evidence>
<dbReference type="Gene3D" id="3.30.200.20">
    <property type="entry name" value="Phosphorylase Kinase, domain 1"/>
    <property type="match status" value="1"/>
</dbReference>
<feature type="domain" description="TF-B3" evidence="9">
    <location>
        <begin position="10"/>
        <end position="105"/>
    </location>
</feature>
<evidence type="ECO:0000256" key="7">
    <source>
        <dbReference type="ARBA" id="ARBA00023242"/>
    </source>
</evidence>
<dbReference type="PROSITE" id="PS50863">
    <property type="entry name" value="B3"/>
    <property type="match status" value="1"/>
</dbReference>
<keyword evidence="7" id="KW-0539">Nucleus</keyword>
<evidence type="ECO:0000256" key="2">
    <source>
        <dbReference type="ARBA" id="ARBA00022741"/>
    </source>
</evidence>
<dbReference type="GO" id="GO:0007166">
    <property type="term" value="P:cell surface receptor signaling pathway"/>
    <property type="evidence" value="ECO:0007669"/>
    <property type="project" value="InterPro"/>
</dbReference>
<dbReference type="GO" id="GO:0005634">
    <property type="term" value="C:nucleus"/>
    <property type="evidence" value="ECO:0007669"/>
    <property type="project" value="UniProtKB-SubCell"/>
</dbReference>
<dbReference type="GO" id="GO:0005886">
    <property type="term" value="C:plasma membrane"/>
    <property type="evidence" value="ECO:0007669"/>
    <property type="project" value="TreeGrafter"/>
</dbReference>
<keyword evidence="4" id="KW-0805">Transcription regulation</keyword>
<dbReference type="Gene3D" id="1.10.510.10">
    <property type="entry name" value="Transferase(Phosphotransferase) domain 1"/>
    <property type="match status" value="1"/>
</dbReference>
<dbReference type="GO" id="GO:0003677">
    <property type="term" value="F:DNA binding"/>
    <property type="evidence" value="ECO:0007669"/>
    <property type="project" value="UniProtKB-KW"/>
</dbReference>
<dbReference type="PROSITE" id="PS50011">
    <property type="entry name" value="PROTEIN_KINASE_DOM"/>
    <property type="match status" value="1"/>
</dbReference>
<evidence type="ECO:0000313" key="10">
    <source>
        <dbReference type="EMBL" id="RZC44286.1"/>
    </source>
</evidence>
<dbReference type="GO" id="GO:0004674">
    <property type="term" value="F:protein serine/threonine kinase activity"/>
    <property type="evidence" value="ECO:0007669"/>
    <property type="project" value="TreeGrafter"/>
</dbReference>
<evidence type="ECO:0000256" key="4">
    <source>
        <dbReference type="ARBA" id="ARBA00023015"/>
    </source>
</evidence>
<dbReference type="EMBL" id="CM010715">
    <property type="protein sequence ID" value="RZC44286.1"/>
    <property type="molecule type" value="Genomic_DNA"/>
</dbReference>
<dbReference type="SMART" id="SM01019">
    <property type="entry name" value="B3"/>
    <property type="match status" value="1"/>
</dbReference>
<reference evidence="10 11" key="1">
    <citation type="journal article" date="2018" name="Science">
        <title>The opium poppy genome and morphinan production.</title>
        <authorList>
            <person name="Guo L."/>
            <person name="Winzer T."/>
            <person name="Yang X."/>
            <person name="Li Y."/>
            <person name="Ning Z."/>
            <person name="He Z."/>
            <person name="Teodor R."/>
            <person name="Lu Y."/>
            <person name="Bowser T.A."/>
            <person name="Graham I.A."/>
            <person name="Ye K."/>
        </authorList>
    </citation>
    <scope>NUCLEOTIDE SEQUENCE [LARGE SCALE GENOMIC DNA]</scope>
    <source>
        <strain evidence="11">cv. HN1</strain>
        <tissue evidence="10">Leaves</tissue>
    </source>
</reference>
<proteinExistence type="predicted"/>
<dbReference type="CDD" id="cd00053">
    <property type="entry name" value="EGF"/>
    <property type="match status" value="1"/>
</dbReference>
<dbReference type="GO" id="GO:0005524">
    <property type="term" value="F:ATP binding"/>
    <property type="evidence" value="ECO:0007669"/>
    <property type="project" value="UniProtKB-KW"/>
</dbReference>
<dbReference type="InterPro" id="IPR000719">
    <property type="entry name" value="Prot_kinase_dom"/>
</dbReference>
<dbReference type="InterPro" id="IPR011009">
    <property type="entry name" value="Kinase-like_dom_sf"/>
</dbReference>
<dbReference type="SMART" id="SM00220">
    <property type="entry name" value="S_TKc"/>
    <property type="match status" value="1"/>
</dbReference>
<dbReference type="SUPFAM" id="SSF56112">
    <property type="entry name" value="Protein kinase-like (PK-like)"/>
    <property type="match status" value="1"/>
</dbReference>
<dbReference type="InterPro" id="IPR045274">
    <property type="entry name" value="WAK-like"/>
</dbReference>
<keyword evidence="5" id="KW-0238">DNA-binding</keyword>
<evidence type="ECO:0000259" key="9">
    <source>
        <dbReference type="PROSITE" id="PS50863"/>
    </source>
</evidence>
<sequence length="715" mass="81749">MENFVNPDRKRHFYKVLLKEDETRMRIPETFYPRISREAQSSEWALVQGLGGAHWVTKVNKTQDGIYLEEGWEVFLQENGLQMYDYLVFRYHGCMQFSVKVFTISGGIPQKECLAPVRASPLPEEGEESDEDDGDVARANGIVRRFASRPGSRFFNVTVQPSYLKCNYLPIPWGVRREHFHDGLKKVTIVNSDASDTRAWRIKILRLQKDIRLSRGVADFANKKNGLNLKVGDLILVSIFLWITLHLFFIREVPWSPVQPFDWAIENKTCEEAAKDLTSYACLENSHCVNANNIYPGYLCTCNEGYQGNPYISPGCQEVNKYGSKDISNPCRFICTHTMANYSCYCPRGCHGDGRKDGSGCVPEHEIFSGLDFILYLLGEALEFKLLASNLYSNYIYNGGELLGMKIFTAEELELVTKNYGEKKILETGEYGTVYKGTLRDKRVLVAIKKLKKVDESQTKQFINELIILTQIKHQNMVKFLGCCLEIEVPLLVYERVSDIGTLFLYMHKRGCEKLLRLWESRLRIAAEISRALAYLHSGASIPIIHGDIKSANILLDRMYTPIISDFGVLRLNPLDQTQIDTLGYLDPEFFLSGQLTDKSDVYSFGVVLAELLTGEKPVSYERPREQQKLASYFVCMLEKHSIFKIIQPSSYDGGELWQVVKVAEIARNCLCMKGEERPTMKQVAMDLESTSKPKRRDKKFIVLRNRDLMKSSNT</sequence>
<keyword evidence="6" id="KW-0804">Transcription</keyword>
<dbReference type="FunFam" id="1.10.510.10:FF:000084">
    <property type="entry name" value="Wall-associated receptor kinase 2"/>
    <property type="match status" value="1"/>
</dbReference>
<dbReference type="InterPro" id="IPR003340">
    <property type="entry name" value="B3_DNA-bd"/>
</dbReference>
<dbReference type="AlphaFoldDB" id="A0A4Y7I8B9"/>
<feature type="domain" description="Protein kinase" evidence="8">
    <location>
        <begin position="420"/>
        <end position="702"/>
    </location>
</feature>
<dbReference type="PANTHER" id="PTHR27005:SF283">
    <property type="entry name" value="OS02G0633066 PROTEIN"/>
    <property type="match status" value="1"/>
</dbReference>
<evidence type="ECO:0000256" key="5">
    <source>
        <dbReference type="ARBA" id="ARBA00023125"/>
    </source>
</evidence>
<evidence type="ECO:0000259" key="8">
    <source>
        <dbReference type="PROSITE" id="PS50011"/>
    </source>
</evidence>
<protein>
    <recommendedName>
        <fullName evidence="12">Protein kinase domain-containing protein</fullName>
    </recommendedName>
</protein>
<evidence type="ECO:0000256" key="3">
    <source>
        <dbReference type="ARBA" id="ARBA00022840"/>
    </source>
</evidence>
<dbReference type="SUPFAM" id="SSF101936">
    <property type="entry name" value="DNA-binding pseudobarrel domain"/>
    <property type="match status" value="2"/>
</dbReference>